<comment type="caution">
    <text evidence="3">The sequence shown here is derived from an EMBL/GenBank/DDBJ whole genome shotgun (WGS) entry which is preliminary data.</text>
</comment>
<reference evidence="3 4" key="1">
    <citation type="submission" date="2019-02" db="EMBL/GenBank/DDBJ databases">
        <authorList>
            <consortium name="Pathogen Informatics"/>
        </authorList>
    </citation>
    <scope>NUCLEOTIDE SEQUENCE [LARGE SCALE GENOMIC DNA]</scope>
    <source>
        <strain evidence="3 4">3012STDY6756503</strain>
    </source>
</reference>
<sequence>MPGACTLDCMRDILPELVGLLTGADARPVALCRVVSTAGSVPRDLGAAMVVTADDTVIGSVSGGCVEGALVHTARQVLDDGTAVVEPFGVADPEDPAPGLTCGGQIEVLVERVEASPERLRQLTLLVDALDAHRPIALATTLTGRPDWYLGTSETHEPWRRLDRDVADMLATGRSGIIGVDDCETADPADAQERPRTFVQSFAPPARLILVGANDFVRALSSLGARLGMRVTVVDARPVFATRQRFPDADEVVVGWPDRYLAEQLRGGRVGTTTSLCVMTHDPKFDVPTLRTALQSGTFGFIGALGSRRTVDDRNRRLREEGVREQQLARLRSPLGLDLGAHTPDEVAVSIAAQLIAERQGASAAPLHVTTGPIHHSRPPG</sequence>
<organism evidence="3 4">
    <name type="scientific">Gordonia paraffinivorans</name>
    <dbReference type="NCBI Taxonomy" id="175628"/>
    <lineage>
        <taxon>Bacteria</taxon>
        <taxon>Bacillati</taxon>
        <taxon>Actinomycetota</taxon>
        <taxon>Actinomycetes</taxon>
        <taxon>Mycobacteriales</taxon>
        <taxon>Gordoniaceae</taxon>
        <taxon>Gordonia</taxon>
    </lineage>
</organism>
<feature type="domain" description="XdhC- CoxI" evidence="1">
    <location>
        <begin position="25"/>
        <end position="86"/>
    </location>
</feature>
<name>A0ABD7V6W9_9ACTN</name>
<dbReference type="Pfam" id="PF02625">
    <property type="entry name" value="XdhC_CoxI"/>
    <property type="match status" value="1"/>
</dbReference>
<evidence type="ECO:0000259" key="2">
    <source>
        <dbReference type="Pfam" id="PF13478"/>
    </source>
</evidence>
<accession>A0ABD7V6W9</accession>
<feature type="domain" description="XdhC Rossmann" evidence="2">
    <location>
        <begin position="208"/>
        <end position="355"/>
    </location>
</feature>
<gene>
    <name evidence="3" type="ORF">NCTC8139_03571</name>
</gene>
<dbReference type="InterPro" id="IPR003777">
    <property type="entry name" value="XdhC_CoxI"/>
</dbReference>
<evidence type="ECO:0000313" key="3">
    <source>
        <dbReference type="EMBL" id="VFA89993.1"/>
    </source>
</evidence>
<dbReference type="Proteomes" id="UP000360750">
    <property type="component" value="Unassembled WGS sequence"/>
</dbReference>
<dbReference type="InterPro" id="IPR052698">
    <property type="entry name" value="MoCofactor_Util/Proc"/>
</dbReference>
<dbReference type="EMBL" id="CAACYD010000007">
    <property type="protein sequence ID" value="VFA89993.1"/>
    <property type="molecule type" value="Genomic_DNA"/>
</dbReference>
<dbReference type="Pfam" id="PF13478">
    <property type="entry name" value="XdhC_C"/>
    <property type="match status" value="1"/>
</dbReference>
<dbReference type="Gene3D" id="3.40.50.720">
    <property type="entry name" value="NAD(P)-binding Rossmann-like Domain"/>
    <property type="match status" value="1"/>
</dbReference>
<protein>
    <submittedName>
        <fullName evidence="3">Xanthine dehydrogenase accessory protein XdhC</fullName>
    </submittedName>
</protein>
<dbReference type="AlphaFoldDB" id="A0ABD7V6W9"/>
<evidence type="ECO:0000259" key="1">
    <source>
        <dbReference type="Pfam" id="PF02625"/>
    </source>
</evidence>
<dbReference type="PANTHER" id="PTHR30388:SF4">
    <property type="entry name" value="MOLYBDENUM COFACTOR INSERTION CHAPERONE PAOD"/>
    <property type="match status" value="1"/>
</dbReference>
<evidence type="ECO:0000313" key="4">
    <source>
        <dbReference type="Proteomes" id="UP000360750"/>
    </source>
</evidence>
<proteinExistence type="predicted"/>
<dbReference type="InterPro" id="IPR027051">
    <property type="entry name" value="XdhC_Rossmann_dom"/>
</dbReference>
<dbReference type="PANTHER" id="PTHR30388">
    <property type="entry name" value="ALDEHYDE OXIDOREDUCTASE MOLYBDENUM COFACTOR ASSEMBLY PROTEIN"/>
    <property type="match status" value="1"/>
</dbReference>